<dbReference type="SMART" id="SM00382">
    <property type="entry name" value="AAA"/>
    <property type="match status" value="1"/>
</dbReference>
<evidence type="ECO:0000256" key="5">
    <source>
        <dbReference type="ARBA" id="ARBA00022741"/>
    </source>
</evidence>
<proteinExistence type="inferred from homology"/>
<dbReference type="InterPro" id="IPR051314">
    <property type="entry name" value="AAA_ATPase_RarA/MGS1/WRNIP1"/>
</dbReference>
<sequence>MTGSLFEPEQAKYQPLAARMRPRDLSEYVGQQHLLAPDKPLYKALSAGRLHSMIFWGPPGVGKTSLARTISESTGAHFETISAVLAGVKEIRAAVEMAKQRWASHGQASVVFVDEVHRFNKSQQDAFLPHVEDGTIVLIGATTENPSFELNNALLSRCRVYLLRSLTDADLTDLLNVALHDETRGLGERQLHIADDATAKLIAGCQGDGRMLLNLLEMCSDLLTEQDMEITVALLSEVMASDVRRYDKGGDLFYDQISALHKSVRGSDPDAAIYWLARMLDGGCEPLYIARRLVRMATEDIGNADPRAMEIALNAWMVQERLGSPEGELAIAQAAIYLASAAKSNAAYNAYNAAMADVKQEPSYEVPWHLRNAPTKLMKELGFGEEYRYAHDEPGAFAAGESYFPEAIKERRYYHPEERGMEAKIGEKLRYLQSLNQASDRQRYPGMGNGKQGQDNDIDRD</sequence>
<gene>
    <name evidence="9" type="ORF">GCM10025791_49550</name>
</gene>
<feature type="region of interest" description="Disordered" evidence="7">
    <location>
        <begin position="436"/>
        <end position="461"/>
    </location>
</feature>
<evidence type="ECO:0000256" key="4">
    <source>
        <dbReference type="ARBA" id="ARBA00022705"/>
    </source>
</evidence>
<dbReference type="Gene3D" id="1.20.272.10">
    <property type="match status" value="1"/>
</dbReference>
<keyword evidence="4" id="KW-0235">DNA replication</keyword>
<dbReference type="PANTHER" id="PTHR13779">
    <property type="entry name" value="WERNER HELICASE-INTERACTING PROTEIN 1 FAMILY MEMBER"/>
    <property type="match status" value="1"/>
</dbReference>
<comment type="similarity">
    <text evidence="2">Belongs to the AAA ATPase family. RarA/MGS1/WRNIP1 subfamily.</text>
</comment>
<evidence type="ECO:0000256" key="2">
    <source>
        <dbReference type="ARBA" id="ARBA00008959"/>
    </source>
</evidence>
<organism evidence="9 10">
    <name type="scientific">Halioxenophilus aromaticivorans</name>
    <dbReference type="NCBI Taxonomy" id="1306992"/>
    <lineage>
        <taxon>Bacteria</taxon>
        <taxon>Pseudomonadati</taxon>
        <taxon>Pseudomonadota</taxon>
        <taxon>Gammaproteobacteria</taxon>
        <taxon>Alteromonadales</taxon>
        <taxon>Alteromonadaceae</taxon>
        <taxon>Halioxenophilus</taxon>
    </lineage>
</organism>
<dbReference type="CDD" id="cd18139">
    <property type="entry name" value="HLD_clamp_RarA"/>
    <property type="match status" value="1"/>
</dbReference>
<protein>
    <recommendedName>
        <fullName evidence="3">Replication-associated recombination protein A</fullName>
    </recommendedName>
</protein>
<evidence type="ECO:0000256" key="6">
    <source>
        <dbReference type="ARBA" id="ARBA00022840"/>
    </source>
</evidence>
<comment type="caution">
    <text evidence="9">The sequence shown here is derived from an EMBL/GenBank/DDBJ whole genome shotgun (WGS) entry which is preliminary data.</text>
</comment>
<dbReference type="FunFam" id="1.10.3710.10:FF:000001">
    <property type="entry name" value="Replication-associated recombination protein A"/>
    <property type="match status" value="1"/>
</dbReference>
<dbReference type="Pfam" id="PF16193">
    <property type="entry name" value="AAA_assoc_2"/>
    <property type="match status" value="1"/>
</dbReference>
<dbReference type="GO" id="GO:0017116">
    <property type="term" value="F:single-stranded DNA helicase activity"/>
    <property type="evidence" value="ECO:0007669"/>
    <property type="project" value="TreeGrafter"/>
</dbReference>
<dbReference type="InterPro" id="IPR003593">
    <property type="entry name" value="AAA+_ATPase"/>
</dbReference>
<evidence type="ECO:0000256" key="3">
    <source>
        <dbReference type="ARBA" id="ARBA00020776"/>
    </source>
</evidence>
<dbReference type="FunFam" id="1.20.272.10:FF:000001">
    <property type="entry name" value="Putative AAA family ATPase"/>
    <property type="match status" value="1"/>
</dbReference>
<dbReference type="InterPro" id="IPR032423">
    <property type="entry name" value="AAA_assoc_2"/>
</dbReference>
<dbReference type="Gene3D" id="1.10.3710.10">
    <property type="entry name" value="DNA polymerase III clamp loader subunits, C-terminal domain"/>
    <property type="match status" value="1"/>
</dbReference>
<evidence type="ECO:0000313" key="9">
    <source>
        <dbReference type="EMBL" id="GAA4962003.1"/>
    </source>
</evidence>
<feature type="domain" description="AAA+ ATPase" evidence="8">
    <location>
        <begin position="49"/>
        <end position="166"/>
    </location>
</feature>
<dbReference type="Pfam" id="PF12002">
    <property type="entry name" value="MgsA_C"/>
    <property type="match status" value="1"/>
</dbReference>
<dbReference type="InterPro" id="IPR003959">
    <property type="entry name" value="ATPase_AAA_core"/>
</dbReference>
<dbReference type="EMBL" id="BAABLX010000080">
    <property type="protein sequence ID" value="GAA4962003.1"/>
    <property type="molecule type" value="Genomic_DNA"/>
</dbReference>
<dbReference type="Pfam" id="PF00004">
    <property type="entry name" value="AAA"/>
    <property type="match status" value="1"/>
</dbReference>
<dbReference type="SUPFAM" id="SSF52540">
    <property type="entry name" value="P-loop containing nucleoside triphosphate hydrolases"/>
    <property type="match status" value="1"/>
</dbReference>
<dbReference type="CDD" id="cd00009">
    <property type="entry name" value="AAA"/>
    <property type="match status" value="1"/>
</dbReference>
<dbReference type="GO" id="GO:0000731">
    <property type="term" value="P:DNA synthesis involved in DNA repair"/>
    <property type="evidence" value="ECO:0007669"/>
    <property type="project" value="TreeGrafter"/>
</dbReference>
<dbReference type="GO" id="GO:0005524">
    <property type="term" value="F:ATP binding"/>
    <property type="evidence" value="ECO:0007669"/>
    <property type="project" value="UniProtKB-KW"/>
</dbReference>
<dbReference type="GO" id="GO:0016887">
    <property type="term" value="F:ATP hydrolysis activity"/>
    <property type="evidence" value="ECO:0007669"/>
    <property type="project" value="InterPro"/>
</dbReference>
<evidence type="ECO:0000256" key="7">
    <source>
        <dbReference type="SAM" id="MobiDB-lite"/>
    </source>
</evidence>
<keyword evidence="6" id="KW-0067">ATP-binding</keyword>
<dbReference type="GO" id="GO:0006261">
    <property type="term" value="P:DNA-templated DNA replication"/>
    <property type="evidence" value="ECO:0007669"/>
    <property type="project" value="TreeGrafter"/>
</dbReference>
<dbReference type="GO" id="GO:0003677">
    <property type="term" value="F:DNA binding"/>
    <property type="evidence" value="ECO:0007669"/>
    <property type="project" value="InterPro"/>
</dbReference>
<dbReference type="PANTHER" id="PTHR13779:SF7">
    <property type="entry name" value="ATPASE WRNIP1"/>
    <property type="match status" value="1"/>
</dbReference>
<evidence type="ECO:0000259" key="8">
    <source>
        <dbReference type="SMART" id="SM00382"/>
    </source>
</evidence>
<dbReference type="InterPro" id="IPR021886">
    <property type="entry name" value="MgsA_C"/>
</dbReference>
<keyword evidence="5" id="KW-0547">Nucleotide-binding</keyword>
<dbReference type="AlphaFoldDB" id="A0AAV3U9V7"/>
<dbReference type="InterPro" id="IPR008921">
    <property type="entry name" value="DNA_pol3_clamp-load_cplx_C"/>
</dbReference>
<evidence type="ECO:0000313" key="10">
    <source>
        <dbReference type="Proteomes" id="UP001409585"/>
    </source>
</evidence>
<evidence type="ECO:0000256" key="1">
    <source>
        <dbReference type="ARBA" id="ARBA00002393"/>
    </source>
</evidence>
<dbReference type="FunFam" id="3.40.50.300:FF:000137">
    <property type="entry name" value="Replication-associated recombination protein A"/>
    <property type="match status" value="1"/>
</dbReference>
<dbReference type="Proteomes" id="UP001409585">
    <property type="component" value="Unassembled WGS sequence"/>
</dbReference>
<comment type="function">
    <text evidence="1">DNA-dependent ATPase that plays important roles in cellular responses to stalled DNA replication processes.</text>
</comment>
<dbReference type="Gene3D" id="1.10.8.60">
    <property type="match status" value="1"/>
</dbReference>
<dbReference type="InterPro" id="IPR027417">
    <property type="entry name" value="P-loop_NTPase"/>
</dbReference>
<name>A0AAV3U9V7_9ALTE</name>
<dbReference type="SUPFAM" id="SSF48019">
    <property type="entry name" value="post-AAA+ oligomerization domain-like"/>
    <property type="match status" value="1"/>
</dbReference>
<accession>A0AAV3U9V7</accession>
<dbReference type="GO" id="GO:0008047">
    <property type="term" value="F:enzyme activator activity"/>
    <property type="evidence" value="ECO:0007669"/>
    <property type="project" value="TreeGrafter"/>
</dbReference>
<keyword evidence="10" id="KW-1185">Reference proteome</keyword>
<dbReference type="Gene3D" id="3.40.50.300">
    <property type="entry name" value="P-loop containing nucleotide triphosphate hydrolases"/>
    <property type="match status" value="1"/>
</dbReference>
<reference evidence="10" key="1">
    <citation type="journal article" date="2019" name="Int. J. Syst. Evol. Microbiol.">
        <title>The Global Catalogue of Microorganisms (GCM) 10K type strain sequencing project: providing services to taxonomists for standard genome sequencing and annotation.</title>
        <authorList>
            <consortium name="The Broad Institute Genomics Platform"/>
            <consortium name="The Broad Institute Genome Sequencing Center for Infectious Disease"/>
            <person name="Wu L."/>
            <person name="Ma J."/>
        </authorList>
    </citation>
    <scope>NUCLEOTIDE SEQUENCE [LARGE SCALE GENOMIC DNA]</scope>
    <source>
        <strain evidence="10">JCM 19134</strain>
    </source>
</reference>